<dbReference type="GO" id="GO:0005737">
    <property type="term" value="C:cytoplasm"/>
    <property type="evidence" value="ECO:0007669"/>
    <property type="project" value="TreeGrafter"/>
</dbReference>
<feature type="non-terminal residue" evidence="1">
    <location>
        <position position="134"/>
    </location>
</feature>
<protein>
    <recommendedName>
        <fullName evidence="3">2-keto-4-pentenoate hydratase</fullName>
    </recommendedName>
</protein>
<accession>A0A953LJT8</accession>
<dbReference type="Gene3D" id="3.90.850.10">
    <property type="entry name" value="Fumarylacetoacetase-like, C-terminal domain"/>
    <property type="match status" value="1"/>
</dbReference>
<dbReference type="PANTHER" id="PTHR30143">
    <property type="entry name" value="ACID HYDRATASE"/>
    <property type="match status" value="1"/>
</dbReference>
<dbReference type="EMBL" id="PIUK01000586">
    <property type="protein sequence ID" value="MBY6278541.1"/>
    <property type="molecule type" value="Genomic_DNA"/>
</dbReference>
<dbReference type="AlphaFoldDB" id="A0A953LJT8"/>
<dbReference type="InterPro" id="IPR050772">
    <property type="entry name" value="Hydratase-Decarb/MhpD_sf"/>
</dbReference>
<evidence type="ECO:0008006" key="3">
    <source>
        <dbReference type="Google" id="ProtNLM"/>
    </source>
</evidence>
<dbReference type="GO" id="GO:0008684">
    <property type="term" value="F:2-oxopent-4-enoate hydratase activity"/>
    <property type="evidence" value="ECO:0007669"/>
    <property type="project" value="TreeGrafter"/>
</dbReference>
<dbReference type="PANTHER" id="PTHR30143:SF0">
    <property type="entry name" value="2-KETO-4-PENTENOATE HYDRATASE"/>
    <property type="match status" value="1"/>
</dbReference>
<evidence type="ECO:0000313" key="1">
    <source>
        <dbReference type="EMBL" id="MBY6278541.1"/>
    </source>
</evidence>
<sequence>MENLPPVRELAAQLLQAQATATPIQPFSERFTGYDTAAAYSIQQALVEQKLAQGHVIIGKKIGFTSEKLRRQFNVDEPDYGVLFEDCVLMEHEPLEIDKLYSPRVEAEIAFVLKCTCGTWPFTSSWASPPPGAP</sequence>
<name>A0A953LJT8_SYMTR</name>
<dbReference type="InterPro" id="IPR036663">
    <property type="entry name" value="Fumarylacetoacetase_C_sf"/>
</dbReference>
<dbReference type="Proteomes" id="UP000732377">
    <property type="component" value="Unassembled WGS sequence"/>
</dbReference>
<evidence type="ECO:0000313" key="2">
    <source>
        <dbReference type="Proteomes" id="UP000732377"/>
    </source>
</evidence>
<reference evidence="1" key="1">
    <citation type="submission" date="2017-11" db="EMBL/GenBank/DDBJ databases">
        <title>Three new genomes from thermophilic consortium.</title>
        <authorList>
            <person name="Quaggio R."/>
            <person name="Amgarten D."/>
            <person name="Setubal J.C."/>
        </authorList>
    </citation>
    <scope>NUCLEOTIDE SEQUENCE</scope>
    <source>
        <strain evidence="1">ZCTH01-B2</strain>
    </source>
</reference>
<dbReference type="SUPFAM" id="SSF56529">
    <property type="entry name" value="FAH"/>
    <property type="match status" value="1"/>
</dbReference>
<organism evidence="1 2">
    <name type="scientific">Symbiobacterium thermophilum</name>
    <dbReference type="NCBI Taxonomy" id="2734"/>
    <lineage>
        <taxon>Bacteria</taxon>
        <taxon>Bacillati</taxon>
        <taxon>Bacillota</taxon>
        <taxon>Clostridia</taxon>
        <taxon>Eubacteriales</taxon>
        <taxon>Symbiobacteriaceae</taxon>
        <taxon>Symbiobacterium</taxon>
    </lineage>
</organism>
<comment type="caution">
    <text evidence="1">The sequence shown here is derived from an EMBL/GenBank/DDBJ whole genome shotgun (WGS) entry which is preliminary data.</text>
</comment>
<proteinExistence type="predicted"/>
<gene>
    <name evidence="1" type="ORF">CWE10_20850</name>
</gene>